<dbReference type="CDD" id="cd02440">
    <property type="entry name" value="AdoMet_MTases"/>
    <property type="match status" value="1"/>
</dbReference>
<comment type="caution">
    <text evidence="1">The sequence shown here is derived from an EMBL/GenBank/DDBJ whole genome shotgun (WGS) entry which is preliminary data.</text>
</comment>
<dbReference type="Pfam" id="PF13489">
    <property type="entry name" value="Methyltransf_23"/>
    <property type="match status" value="1"/>
</dbReference>
<keyword evidence="2" id="KW-1185">Reference proteome</keyword>
<dbReference type="OrthoDB" id="184880at2759"/>
<dbReference type="Gene3D" id="3.40.50.150">
    <property type="entry name" value="Vaccinia Virus protein VP39"/>
    <property type="match status" value="1"/>
</dbReference>
<reference evidence="1" key="1">
    <citation type="submission" date="2021-02" db="EMBL/GenBank/DDBJ databases">
        <title>Genome sequence Cadophora malorum strain M34.</title>
        <authorList>
            <person name="Stefanovic E."/>
            <person name="Vu D."/>
            <person name="Scully C."/>
            <person name="Dijksterhuis J."/>
            <person name="Roader J."/>
            <person name="Houbraken J."/>
        </authorList>
    </citation>
    <scope>NUCLEOTIDE SEQUENCE</scope>
    <source>
        <strain evidence="1">M34</strain>
    </source>
</reference>
<protein>
    <recommendedName>
        <fullName evidence="3">Methyltransferase domain-containing protein</fullName>
    </recommendedName>
</protein>
<dbReference type="SUPFAM" id="SSF53335">
    <property type="entry name" value="S-adenosyl-L-methionine-dependent methyltransferases"/>
    <property type="match status" value="1"/>
</dbReference>
<gene>
    <name evidence="1" type="ORF">IFR04_010104</name>
</gene>
<evidence type="ECO:0000313" key="2">
    <source>
        <dbReference type="Proteomes" id="UP000664132"/>
    </source>
</evidence>
<name>A0A8H7T8F1_9HELO</name>
<evidence type="ECO:0000313" key="1">
    <source>
        <dbReference type="EMBL" id="KAG4416775.1"/>
    </source>
</evidence>
<dbReference type="AlphaFoldDB" id="A0A8H7T8F1"/>
<evidence type="ECO:0008006" key="3">
    <source>
        <dbReference type="Google" id="ProtNLM"/>
    </source>
</evidence>
<dbReference type="Proteomes" id="UP000664132">
    <property type="component" value="Unassembled WGS sequence"/>
</dbReference>
<dbReference type="EMBL" id="JAFJYH010000175">
    <property type="protein sequence ID" value="KAG4416775.1"/>
    <property type="molecule type" value="Genomic_DNA"/>
</dbReference>
<organism evidence="1 2">
    <name type="scientific">Cadophora malorum</name>
    <dbReference type="NCBI Taxonomy" id="108018"/>
    <lineage>
        <taxon>Eukaryota</taxon>
        <taxon>Fungi</taxon>
        <taxon>Dikarya</taxon>
        <taxon>Ascomycota</taxon>
        <taxon>Pezizomycotina</taxon>
        <taxon>Leotiomycetes</taxon>
        <taxon>Helotiales</taxon>
        <taxon>Ploettnerulaceae</taxon>
        <taxon>Cadophora</taxon>
    </lineage>
</organism>
<accession>A0A8H7T8F1</accession>
<proteinExistence type="predicted"/>
<dbReference type="InterPro" id="IPR029063">
    <property type="entry name" value="SAM-dependent_MTases_sf"/>
</dbReference>
<sequence length="271" mass="30677">MAAVKQEDSYVLGREVSGSIRLDAQHLLWRMHLGYLLHPDIPITKGMKIAELGTGTGTWLFDASRNLPSDVVLHGYDISDSQFPARELWPKNITLGLLDSLNDPPAALTGRYDIVHLRMWASNLKESNTMPLLQHIKLLLKPGGYLQWEDADLVHQAVRREDAEAFERQMNAIFEMAGHKYDWVSELSDHLPQHSFEVLKTENNGFQHDLVQLCTNTYLMAILEILRGINRNTGLSITEHEDALKALLQRSRSGLVYNWGAVTILASKIED</sequence>